<dbReference type="Gene3D" id="3.40.50.300">
    <property type="entry name" value="P-loop containing nucleotide triphosphate hydrolases"/>
    <property type="match status" value="1"/>
</dbReference>
<dbReference type="InterPro" id="IPR027417">
    <property type="entry name" value="P-loop_NTPase"/>
</dbReference>
<keyword evidence="3" id="KW-1185">Reference proteome</keyword>
<protein>
    <submittedName>
        <fullName evidence="2">5-methylcytosine-specific restriction enzyme B</fullName>
    </submittedName>
</protein>
<dbReference type="InterPro" id="IPR011704">
    <property type="entry name" value="ATPase_dyneun-rel_AAA"/>
</dbReference>
<name>A0AA35T214_GEOBA</name>
<organism evidence="2 3">
    <name type="scientific">Geodia barretti</name>
    <name type="common">Barrett's horny sponge</name>
    <dbReference type="NCBI Taxonomy" id="519541"/>
    <lineage>
        <taxon>Eukaryota</taxon>
        <taxon>Metazoa</taxon>
        <taxon>Porifera</taxon>
        <taxon>Demospongiae</taxon>
        <taxon>Heteroscleromorpha</taxon>
        <taxon>Tetractinellida</taxon>
        <taxon>Astrophorina</taxon>
        <taxon>Geodiidae</taxon>
        <taxon>Geodia</taxon>
    </lineage>
</organism>
<reference evidence="2" key="1">
    <citation type="submission" date="2023-03" db="EMBL/GenBank/DDBJ databases">
        <authorList>
            <person name="Steffen K."/>
            <person name="Cardenas P."/>
        </authorList>
    </citation>
    <scope>NUCLEOTIDE SEQUENCE</scope>
</reference>
<dbReference type="GO" id="GO:0016887">
    <property type="term" value="F:ATP hydrolysis activity"/>
    <property type="evidence" value="ECO:0007669"/>
    <property type="project" value="InterPro"/>
</dbReference>
<dbReference type="SMART" id="SM00382">
    <property type="entry name" value="AAA"/>
    <property type="match status" value="1"/>
</dbReference>
<dbReference type="InterPro" id="IPR052934">
    <property type="entry name" value="Methyl-DNA_Rec/Restrict_Enz"/>
</dbReference>
<dbReference type="InterPro" id="IPR003593">
    <property type="entry name" value="AAA+_ATPase"/>
</dbReference>
<dbReference type="PANTHER" id="PTHR37291:SF1">
    <property type="entry name" value="TYPE IV METHYL-DIRECTED RESTRICTION ENZYME ECOKMCRB SUBUNIT"/>
    <property type="match status" value="1"/>
</dbReference>
<dbReference type="PANTHER" id="PTHR37291">
    <property type="entry name" value="5-METHYLCYTOSINE-SPECIFIC RESTRICTION ENZYME B"/>
    <property type="match status" value="1"/>
</dbReference>
<dbReference type="Proteomes" id="UP001174909">
    <property type="component" value="Unassembled WGS sequence"/>
</dbReference>
<dbReference type="SUPFAM" id="SSF52540">
    <property type="entry name" value="P-loop containing nucleoside triphosphate hydrolases"/>
    <property type="match status" value="1"/>
</dbReference>
<comment type="caution">
    <text evidence="2">The sequence shown here is derived from an EMBL/GenBank/DDBJ whole genome shotgun (WGS) entry which is preliminary data.</text>
</comment>
<dbReference type="GO" id="GO:0005524">
    <property type="term" value="F:ATP binding"/>
    <property type="evidence" value="ECO:0007669"/>
    <property type="project" value="InterPro"/>
</dbReference>
<feature type="domain" description="AAA+ ATPase" evidence="1">
    <location>
        <begin position="122"/>
        <end position="284"/>
    </location>
</feature>
<dbReference type="Pfam" id="PF07728">
    <property type="entry name" value="AAA_5"/>
    <property type="match status" value="1"/>
</dbReference>
<evidence type="ECO:0000259" key="1">
    <source>
        <dbReference type="SMART" id="SM00382"/>
    </source>
</evidence>
<sequence>MPRKGKPLVAIGEISGGYQYRPEHPGLVQTRPVQWINKEVPRNLLDKDLQNSINAQMTVSQPRANDAEYRLRIIAVDGLDPSLQIGKLGAENGSESAPLQVLAADTFMPLPFLEDIKQLLEEKKQVIFQGPPGTGETYIARELARALAGSEDRVTLVQFHPSYAYEDFVQGFRPTNVGGQAGFELRKGPLLRAADQAWEEPEANHYLLIDEINRGNLAKVFGELYFLLEYRNEEMTLQYSDEPFSLPDNLYIIGTMNTADRSIALVDLALRRRFYFKEFHPAKEPVKDVLRKWLRAKAEGMEWVADLLDEANRLLGSNDQAAIGPSYFMRPGLDEAGVERVWEHSVLPYIEERLFGERESLDQFDLDRLRRAVAGRGQESMESDPVDADDSEG</sequence>
<proteinExistence type="predicted"/>
<evidence type="ECO:0000313" key="2">
    <source>
        <dbReference type="EMBL" id="CAI8039547.1"/>
    </source>
</evidence>
<dbReference type="AlphaFoldDB" id="A0AA35T214"/>
<accession>A0AA35T214</accession>
<dbReference type="CDD" id="cd00009">
    <property type="entry name" value="AAA"/>
    <property type="match status" value="1"/>
</dbReference>
<dbReference type="EMBL" id="CASHTH010003049">
    <property type="protein sequence ID" value="CAI8039547.1"/>
    <property type="molecule type" value="Genomic_DNA"/>
</dbReference>
<gene>
    <name evidence="2" type="ORF">GBAR_LOCUS22005</name>
</gene>
<evidence type="ECO:0000313" key="3">
    <source>
        <dbReference type="Proteomes" id="UP001174909"/>
    </source>
</evidence>